<evidence type="ECO:0000313" key="7">
    <source>
        <dbReference type="Proteomes" id="UP000515344"/>
    </source>
</evidence>
<evidence type="ECO:0000259" key="5">
    <source>
        <dbReference type="PROSITE" id="PS50937"/>
    </source>
</evidence>
<dbReference type="InterPro" id="IPR009061">
    <property type="entry name" value="DNA-bd_dom_put_sf"/>
</dbReference>
<keyword evidence="1" id="KW-0678">Repressor</keyword>
<dbReference type="AlphaFoldDB" id="A0A7G5XHR9"/>
<protein>
    <submittedName>
        <fullName evidence="6">MerR family transcriptional regulator</fullName>
    </submittedName>
</protein>
<evidence type="ECO:0000256" key="4">
    <source>
        <dbReference type="ARBA" id="ARBA00023163"/>
    </source>
</evidence>
<name>A0A7G5XHR9_9BACT</name>
<dbReference type="InterPro" id="IPR003759">
    <property type="entry name" value="Cbl-bd_cap"/>
</dbReference>
<keyword evidence="7" id="KW-1185">Reference proteome</keyword>
<dbReference type="CDD" id="cd01104">
    <property type="entry name" value="HTH_MlrA-CarA"/>
    <property type="match status" value="1"/>
</dbReference>
<dbReference type="SMART" id="SM00422">
    <property type="entry name" value="HTH_MERR"/>
    <property type="match status" value="1"/>
</dbReference>
<dbReference type="Proteomes" id="UP000515344">
    <property type="component" value="Chromosome"/>
</dbReference>
<dbReference type="GO" id="GO:0003677">
    <property type="term" value="F:DNA binding"/>
    <property type="evidence" value="ECO:0007669"/>
    <property type="project" value="UniProtKB-KW"/>
</dbReference>
<dbReference type="InterPro" id="IPR000551">
    <property type="entry name" value="MerR-type_HTH_dom"/>
</dbReference>
<evidence type="ECO:0000256" key="3">
    <source>
        <dbReference type="ARBA" id="ARBA00023125"/>
    </source>
</evidence>
<dbReference type="PANTHER" id="PTHR30204">
    <property type="entry name" value="REDOX-CYCLING DRUG-SENSING TRANSCRIPTIONAL ACTIVATOR SOXR"/>
    <property type="match status" value="1"/>
</dbReference>
<dbReference type="InterPro" id="IPR036594">
    <property type="entry name" value="Meth_synthase_dom"/>
</dbReference>
<dbReference type="Pfam" id="PF02607">
    <property type="entry name" value="B12-binding_2"/>
    <property type="match status" value="1"/>
</dbReference>
<dbReference type="Gene3D" id="3.40.50.280">
    <property type="entry name" value="Cobalamin-binding domain"/>
    <property type="match status" value="1"/>
</dbReference>
<gene>
    <name evidence="6" type="ORF">H4075_02165</name>
</gene>
<dbReference type="SUPFAM" id="SSF52242">
    <property type="entry name" value="Cobalamin (vitamin B12)-binding domain"/>
    <property type="match status" value="1"/>
</dbReference>
<proteinExistence type="predicted"/>
<dbReference type="Gene3D" id="1.10.1240.10">
    <property type="entry name" value="Methionine synthase domain"/>
    <property type="match status" value="1"/>
</dbReference>
<dbReference type="InterPro" id="IPR036724">
    <property type="entry name" value="Cobalamin-bd_sf"/>
</dbReference>
<evidence type="ECO:0000256" key="1">
    <source>
        <dbReference type="ARBA" id="ARBA00022491"/>
    </source>
</evidence>
<evidence type="ECO:0000256" key="2">
    <source>
        <dbReference type="ARBA" id="ARBA00023015"/>
    </source>
</evidence>
<evidence type="ECO:0000313" key="6">
    <source>
        <dbReference type="EMBL" id="QNA45022.1"/>
    </source>
</evidence>
<dbReference type="Pfam" id="PF13411">
    <property type="entry name" value="MerR_1"/>
    <property type="match status" value="1"/>
</dbReference>
<accession>A0A7G5XHR9</accession>
<dbReference type="GO" id="GO:0046872">
    <property type="term" value="F:metal ion binding"/>
    <property type="evidence" value="ECO:0007669"/>
    <property type="project" value="InterPro"/>
</dbReference>
<feature type="domain" description="HTH merR-type" evidence="5">
    <location>
        <begin position="3"/>
        <end position="72"/>
    </location>
</feature>
<keyword evidence="4" id="KW-0804">Transcription</keyword>
<dbReference type="InterPro" id="IPR047057">
    <property type="entry name" value="MerR_fam"/>
</dbReference>
<dbReference type="PANTHER" id="PTHR30204:SF69">
    <property type="entry name" value="MERR-FAMILY TRANSCRIPTIONAL REGULATOR"/>
    <property type="match status" value="1"/>
</dbReference>
<keyword evidence="3" id="KW-0238">DNA-binding</keyword>
<dbReference type="GO" id="GO:0003700">
    <property type="term" value="F:DNA-binding transcription factor activity"/>
    <property type="evidence" value="ECO:0007669"/>
    <property type="project" value="InterPro"/>
</dbReference>
<sequence>MNKFTIKDLENLSGIKAHTIRIWEQRYSFLKPQRTATNIRYYSNLELKMLLNISLLNKYGFKISHINRMSNDELREKTLTLTSAEAQQERIVNELIQHMVDVELDGFEKVLDQYIQLRGVEKTITYIIFPFLERIGILWLTDHINPAQEHLITNIIRQKLIVGIDNAITPLSLKTKMLLFLPENEHHELGLLFLQYMLKSRGVKVIYLGANVPVKDLEYIVELKKPDFVYTHLTTVIKEFNFDKFINNLKIRLPHQQIIISGLMAQTFQKKPIPSNFRFLKSFSEVNEFLGSLT</sequence>
<dbReference type="Gene3D" id="1.10.1660.10">
    <property type="match status" value="1"/>
</dbReference>
<keyword evidence="2" id="KW-0805">Transcription regulation</keyword>
<dbReference type="RefSeq" id="WP_182803716.1">
    <property type="nucleotide sequence ID" value="NZ_CP060007.1"/>
</dbReference>
<dbReference type="PROSITE" id="PS50937">
    <property type="entry name" value="HTH_MERR_2"/>
    <property type="match status" value="1"/>
</dbReference>
<organism evidence="6 7">
    <name type="scientific">Lacibacter sediminis</name>
    <dbReference type="NCBI Taxonomy" id="2760713"/>
    <lineage>
        <taxon>Bacteria</taxon>
        <taxon>Pseudomonadati</taxon>
        <taxon>Bacteroidota</taxon>
        <taxon>Chitinophagia</taxon>
        <taxon>Chitinophagales</taxon>
        <taxon>Chitinophagaceae</taxon>
        <taxon>Lacibacter</taxon>
    </lineage>
</organism>
<dbReference type="SUPFAM" id="SSF46955">
    <property type="entry name" value="Putative DNA-binding domain"/>
    <property type="match status" value="1"/>
</dbReference>
<reference evidence="7" key="1">
    <citation type="submission" date="2020-08" db="EMBL/GenBank/DDBJ databases">
        <title>Lacibacter sp. S13-6-6 genome sequencing.</title>
        <authorList>
            <person name="Jin L."/>
        </authorList>
    </citation>
    <scope>NUCLEOTIDE SEQUENCE [LARGE SCALE GENOMIC DNA]</scope>
    <source>
        <strain evidence="7">S13-6-6</strain>
    </source>
</reference>
<dbReference type="KEGG" id="lacs:H4075_02165"/>
<dbReference type="GO" id="GO:0031419">
    <property type="term" value="F:cobalamin binding"/>
    <property type="evidence" value="ECO:0007669"/>
    <property type="project" value="InterPro"/>
</dbReference>
<dbReference type="EMBL" id="CP060007">
    <property type="protein sequence ID" value="QNA45022.1"/>
    <property type="molecule type" value="Genomic_DNA"/>
</dbReference>